<accession>A0A0Q0X5N4</accession>
<reference evidence="1 2" key="1">
    <citation type="submission" date="2015-10" db="EMBL/GenBank/DDBJ databases">
        <title>Pseudomonas helleri sp. nov. and Pseudomonas weihenstephanensis sp. nov., isolated from raw cows milk.</title>
        <authorList>
            <person name="Von Neubeck M."/>
            <person name="Huptas C."/>
            <person name="Wenning M."/>
            <person name="Scherer S."/>
        </authorList>
    </citation>
    <scope>NUCLEOTIDE SEQUENCE [LARGE SCALE GENOMIC DNA]</scope>
    <source>
        <strain evidence="1 2">BSTT44</strain>
    </source>
</reference>
<protein>
    <submittedName>
        <fullName evidence="1">Uncharacterized protein</fullName>
    </submittedName>
</protein>
<dbReference type="RefSeq" id="WP_055101259.1">
    <property type="nucleotide sequence ID" value="NZ_LLWH01000012.1"/>
</dbReference>
<dbReference type="STRING" id="1563157.AQS70_18870"/>
<name>A0A0Q0X5N4_9PSED</name>
<evidence type="ECO:0000313" key="1">
    <source>
        <dbReference type="EMBL" id="KQB55355.1"/>
    </source>
</evidence>
<comment type="caution">
    <text evidence="1">The sequence shown here is derived from an EMBL/GenBank/DDBJ whole genome shotgun (WGS) entry which is preliminary data.</text>
</comment>
<organism evidence="1 2">
    <name type="scientific">Pseudomonas endophytica</name>
    <dbReference type="NCBI Taxonomy" id="1563157"/>
    <lineage>
        <taxon>Bacteria</taxon>
        <taxon>Pseudomonadati</taxon>
        <taxon>Pseudomonadota</taxon>
        <taxon>Gammaproteobacteria</taxon>
        <taxon>Pseudomonadales</taxon>
        <taxon>Pseudomonadaceae</taxon>
        <taxon>Pseudomonas</taxon>
    </lineage>
</organism>
<proteinExistence type="predicted"/>
<sequence length="238" mass="25942">MLEYEFEVVSGQLILLPKTLPEQIKKDILHTQLFAQTYASVGADRFSDAREWDKRQTTARSELMWTTQFTLATHSEPADEVTINLTTLILNQLARAPFANSPVMGEAIKCGLKALVAPSPAHKVFFEEIIKVTPANSSSPAGALSEISFQVSVVSPVAHMIDIQIGFSVRTLLDEHVFEAVLTGKDVVGPLSLSVSEYELDTLGFERIRDKVVGNLDGAEKNLIVGLEPLAPVVITGP</sequence>
<keyword evidence="2" id="KW-1185">Reference proteome</keyword>
<dbReference type="EMBL" id="LLWH01000012">
    <property type="protein sequence ID" value="KQB55355.1"/>
    <property type="molecule type" value="Genomic_DNA"/>
</dbReference>
<dbReference type="Proteomes" id="UP000050342">
    <property type="component" value="Unassembled WGS sequence"/>
</dbReference>
<dbReference type="AlphaFoldDB" id="A0A0Q0X5N4"/>
<dbReference type="OrthoDB" id="6887970at2"/>
<evidence type="ECO:0000313" key="2">
    <source>
        <dbReference type="Proteomes" id="UP000050342"/>
    </source>
</evidence>
<gene>
    <name evidence="1" type="ORF">AQS70_18870</name>
</gene>